<sequence>MIQTTKGPQQNIEENVRNKFHIGIKSVLISQLPNLQVNFINTQVTP</sequence>
<accession>A0A2P2Q882</accession>
<dbReference type="AlphaFoldDB" id="A0A2P2Q882"/>
<organism evidence="1">
    <name type="scientific">Rhizophora mucronata</name>
    <name type="common">Asiatic mangrove</name>
    <dbReference type="NCBI Taxonomy" id="61149"/>
    <lineage>
        <taxon>Eukaryota</taxon>
        <taxon>Viridiplantae</taxon>
        <taxon>Streptophyta</taxon>
        <taxon>Embryophyta</taxon>
        <taxon>Tracheophyta</taxon>
        <taxon>Spermatophyta</taxon>
        <taxon>Magnoliopsida</taxon>
        <taxon>eudicotyledons</taxon>
        <taxon>Gunneridae</taxon>
        <taxon>Pentapetalae</taxon>
        <taxon>rosids</taxon>
        <taxon>fabids</taxon>
        <taxon>Malpighiales</taxon>
        <taxon>Rhizophoraceae</taxon>
        <taxon>Rhizophora</taxon>
    </lineage>
</organism>
<dbReference type="EMBL" id="GGEC01082711">
    <property type="protein sequence ID" value="MBX63195.1"/>
    <property type="molecule type" value="Transcribed_RNA"/>
</dbReference>
<protein>
    <submittedName>
        <fullName evidence="1">Uncharacterized protein</fullName>
    </submittedName>
</protein>
<name>A0A2P2Q882_RHIMU</name>
<reference evidence="1" key="1">
    <citation type="submission" date="2018-02" db="EMBL/GenBank/DDBJ databases">
        <title>Rhizophora mucronata_Transcriptome.</title>
        <authorList>
            <person name="Meera S.P."/>
            <person name="Sreeshan A."/>
            <person name="Augustine A."/>
        </authorList>
    </citation>
    <scope>NUCLEOTIDE SEQUENCE</scope>
    <source>
        <tissue evidence="1">Leaf</tissue>
    </source>
</reference>
<evidence type="ECO:0000313" key="1">
    <source>
        <dbReference type="EMBL" id="MBX63195.1"/>
    </source>
</evidence>
<proteinExistence type="predicted"/>